<protein>
    <recommendedName>
        <fullName evidence="1">FAS1-like dehydratase domain-containing protein</fullName>
    </recommendedName>
</protein>
<accession>W4L7Y2</accession>
<gene>
    <name evidence="2" type="ORF">ETSY1_39140</name>
</gene>
<evidence type="ECO:0000259" key="1">
    <source>
        <dbReference type="Pfam" id="PF13452"/>
    </source>
</evidence>
<dbReference type="AlphaFoldDB" id="W4L7Y2"/>
<name>W4L7Y2_ENTF1</name>
<comment type="caution">
    <text evidence="2">The sequence shown here is derived from an EMBL/GenBank/DDBJ whole genome shotgun (WGS) entry which is preliminary data.</text>
</comment>
<sequence length="369" mass="41306">MSTPLGSRLTDDMIDALRQRIGVERPIPYPYNTEATRDAIRHFAHGIGDLNPLWQDASYAAQTRWGGIIAPPCFLFSCGFGRTGGLPGVHGMFAGSEWTFHRPVRASTPIQATMQLAEVIEKSGQFAGRQILQIDESIYRDGDGQILATARNPVMRTERQTAQDKGKYARIEQKTWTADELRAIDEELAQQQPRGATPRYWQDVSVGEALTPMLKGPLTITDCIGWLMGWGSPFVRPHLVGFQYRQRHPAAYIADARGVPDVPERVHWEDDFARAVGAPGAYDYGPQRVSWLGHMLSHWMGDDGWLRTLKVQVRQFNIVGDLTRCQGVITAKRIEDGEHLVDCDIWAENQRQERTALGSATVALPSRSQ</sequence>
<evidence type="ECO:0000313" key="3">
    <source>
        <dbReference type="Proteomes" id="UP000019141"/>
    </source>
</evidence>
<dbReference type="InterPro" id="IPR029069">
    <property type="entry name" value="HotDog_dom_sf"/>
</dbReference>
<dbReference type="HOGENOM" id="CLU_729249_0_0_7"/>
<dbReference type="CDD" id="cd03441">
    <property type="entry name" value="R_hydratase_like"/>
    <property type="match status" value="1"/>
</dbReference>
<organism evidence="2 3">
    <name type="scientific">Entotheonella factor</name>
    <dbReference type="NCBI Taxonomy" id="1429438"/>
    <lineage>
        <taxon>Bacteria</taxon>
        <taxon>Pseudomonadati</taxon>
        <taxon>Nitrospinota/Tectimicrobiota group</taxon>
        <taxon>Candidatus Tectimicrobiota</taxon>
        <taxon>Candidatus Entotheonellia</taxon>
        <taxon>Candidatus Entotheonellales</taxon>
        <taxon>Candidatus Entotheonellaceae</taxon>
        <taxon>Candidatus Entotheonella</taxon>
    </lineage>
</organism>
<dbReference type="Proteomes" id="UP000019141">
    <property type="component" value="Unassembled WGS sequence"/>
</dbReference>
<dbReference type="PATRIC" id="fig|1429438.4.peg.7340"/>
<feature type="domain" description="FAS1-like dehydratase" evidence="1">
    <location>
        <begin position="32"/>
        <end position="144"/>
    </location>
</feature>
<dbReference type="Pfam" id="PF13452">
    <property type="entry name" value="FAS1_DH_region"/>
    <property type="match status" value="1"/>
</dbReference>
<proteinExistence type="predicted"/>
<keyword evidence="3" id="KW-1185">Reference proteome</keyword>
<dbReference type="EMBL" id="AZHW01001233">
    <property type="protein sequence ID" value="ETW93456.1"/>
    <property type="molecule type" value="Genomic_DNA"/>
</dbReference>
<reference evidence="2 3" key="1">
    <citation type="journal article" date="2014" name="Nature">
        <title>An environmental bacterial taxon with a large and distinct metabolic repertoire.</title>
        <authorList>
            <person name="Wilson M.C."/>
            <person name="Mori T."/>
            <person name="Ruckert C."/>
            <person name="Uria A.R."/>
            <person name="Helf M.J."/>
            <person name="Takada K."/>
            <person name="Gernert C."/>
            <person name="Steffens U.A."/>
            <person name="Heycke N."/>
            <person name="Schmitt S."/>
            <person name="Rinke C."/>
            <person name="Helfrich E.J."/>
            <person name="Brachmann A.O."/>
            <person name="Gurgui C."/>
            <person name="Wakimoto T."/>
            <person name="Kracht M."/>
            <person name="Crusemann M."/>
            <person name="Hentschel U."/>
            <person name="Abe I."/>
            <person name="Matsunaga S."/>
            <person name="Kalinowski J."/>
            <person name="Takeyama H."/>
            <person name="Piel J."/>
        </authorList>
    </citation>
    <scope>NUCLEOTIDE SEQUENCE [LARGE SCALE GENOMIC DNA]</scope>
    <source>
        <strain evidence="3">TSY1</strain>
    </source>
</reference>
<dbReference type="SUPFAM" id="SSF54637">
    <property type="entry name" value="Thioesterase/thiol ester dehydrase-isomerase"/>
    <property type="match status" value="2"/>
</dbReference>
<dbReference type="Gene3D" id="3.10.129.10">
    <property type="entry name" value="Hotdog Thioesterase"/>
    <property type="match status" value="2"/>
</dbReference>
<evidence type="ECO:0000313" key="2">
    <source>
        <dbReference type="EMBL" id="ETW93456.1"/>
    </source>
</evidence>
<dbReference type="InterPro" id="IPR039569">
    <property type="entry name" value="FAS1-like_DH_region"/>
</dbReference>